<keyword evidence="4" id="KW-1185">Reference proteome</keyword>
<dbReference type="PANTHER" id="PTHR37423:SF2">
    <property type="entry name" value="MEMBRANE-BOUND LYTIC MUREIN TRANSGLYCOSYLASE C"/>
    <property type="match status" value="1"/>
</dbReference>
<dbReference type="EMBL" id="JBHTBJ010000002">
    <property type="protein sequence ID" value="MFC7273180.1"/>
    <property type="molecule type" value="Genomic_DNA"/>
</dbReference>
<sequence length="265" mass="28156">MGSRWKVLAAAVALVVAAGCGLTGGKDGDAASVAANEPTFEPTSESPTPIEEPTTEPPSAKPSKSATKKAKPKPSKTTPTGPVNNFEHAACFHVEGKAVSKKSAKSALNAAAAKHYWPTSAPSLTVPSDVVRAVAWNESGWQSNVVNCDGGFGLMQLMPDTVSMINNRFEQTYDVKDYKQNAILGANYLAWLTKYIGDNYFGGNYSLSTSKCSSTSSWCLLNTVIAAYHAGVGTIEQAASSKKLPSTQYVYVVRSLMKSCFCDTY</sequence>
<dbReference type="Pfam" id="PF01464">
    <property type="entry name" value="SLT"/>
    <property type="match status" value="1"/>
</dbReference>
<dbReference type="Proteomes" id="UP001596548">
    <property type="component" value="Unassembled WGS sequence"/>
</dbReference>
<evidence type="ECO:0000259" key="2">
    <source>
        <dbReference type="Pfam" id="PF01464"/>
    </source>
</evidence>
<feature type="domain" description="Transglycosylase SLT" evidence="2">
    <location>
        <begin position="125"/>
        <end position="243"/>
    </location>
</feature>
<organism evidence="3 4">
    <name type="scientific">Paractinoplanes rhizophilus</name>
    <dbReference type="NCBI Taxonomy" id="1416877"/>
    <lineage>
        <taxon>Bacteria</taxon>
        <taxon>Bacillati</taxon>
        <taxon>Actinomycetota</taxon>
        <taxon>Actinomycetes</taxon>
        <taxon>Micromonosporales</taxon>
        <taxon>Micromonosporaceae</taxon>
        <taxon>Paractinoplanes</taxon>
    </lineage>
</organism>
<accession>A0ABW2HL26</accession>
<feature type="compositionally biased region" description="Low complexity" evidence="1">
    <location>
        <begin position="37"/>
        <end position="54"/>
    </location>
</feature>
<dbReference type="InterPro" id="IPR023346">
    <property type="entry name" value="Lysozyme-like_dom_sf"/>
</dbReference>
<evidence type="ECO:0000256" key="1">
    <source>
        <dbReference type="SAM" id="MobiDB-lite"/>
    </source>
</evidence>
<proteinExistence type="predicted"/>
<dbReference type="RefSeq" id="WP_378964709.1">
    <property type="nucleotide sequence ID" value="NZ_JBHTBJ010000002.1"/>
</dbReference>
<dbReference type="Gene3D" id="1.10.530.10">
    <property type="match status" value="1"/>
</dbReference>
<protein>
    <submittedName>
        <fullName evidence="3">Transglycosylase SLT domain-containing protein</fullName>
    </submittedName>
</protein>
<dbReference type="PROSITE" id="PS51257">
    <property type="entry name" value="PROKAR_LIPOPROTEIN"/>
    <property type="match status" value="1"/>
</dbReference>
<name>A0ABW2HL26_9ACTN</name>
<feature type="region of interest" description="Disordered" evidence="1">
    <location>
        <begin position="26"/>
        <end position="84"/>
    </location>
</feature>
<dbReference type="SUPFAM" id="SSF53955">
    <property type="entry name" value="Lysozyme-like"/>
    <property type="match status" value="1"/>
</dbReference>
<gene>
    <name evidence="3" type="ORF">ACFQS1_04220</name>
</gene>
<comment type="caution">
    <text evidence="3">The sequence shown here is derived from an EMBL/GenBank/DDBJ whole genome shotgun (WGS) entry which is preliminary data.</text>
</comment>
<evidence type="ECO:0000313" key="4">
    <source>
        <dbReference type="Proteomes" id="UP001596548"/>
    </source>
</evidence>
<dbReference type="InterPro" id="IPR008258">
    <property type="entry name" value="Transglycosylase_SLT_dom_1"/>
</dbReference>
<reference evidence="4" key="1">
    <citation type="journal article" date="2019" name="Int. J. Syst. Evol. Microbiol.">
        <title>The Global Catalogue of Microorganisms (GCM) 10K type strain sequencing project: providing services to taxonomists for standard genome sequencing and annotation.</title>
        <authorList>
            <consortium name="The Broad Institute Genomics Platform"/>
            <consortium name="The Broad Institute Genome Sequencing Center for Infectious Disease"/>
            <person name="Wu L."/>
            <person name="Ma J."/>
        </authorList>
    </citation>
    <scope>NUCLEOTIDE SEQUENCE [LARGE SCALE GENOMIC DNA]</scope>
    <source>
        <strain evidence="4">XZYJT-10</strain>
    </source>
</reference>
<dbReference type="CDD" id="cd00254">
    <property type="entry name" value="LT-like"/>
    <property type="match status" value="1"/>
</dbReference>
<dbReference type="PANTHER" id="PTHR37423">
    <property type="entry name" value="SOLUBLE LYTIC MUREIN TRANSGLYCOSYLASE-RELATED"/>
    <property type="match status" value="1"/>
</dbReference>
<evidence type="ECO:0000313" key="3">
    <source>
        <dbReference type="EMBL" id="MFC7273180.1"/>
    </source>
</evidence>